<dbReference type="Pfam" id="PF14361">
    <property type="entry name" value="RsbRD_N"/>
    <property type="match status" value="1"/>
</dbReference>
<evidence type="ECO:0000256" key="10">
    <source>
        <dbReference type="ARBA" id="ARBA00022912"/>
    </source>
</evidence>
<evidence type="ECO:0000256" key="6">
    <source>
        <dbReference type="ARBA" id="ARBA00022777"/>
    </source>
</evidence>
<dbReference type="SUPFAM" id="SSF81606">
    <property type="entry name" value="PP2C-like"/>
    <property type="match status" value="1"/>
</dbReference>
<evidence type="ECO:0000256" key="8">
    <source>
        <dbReference type="ARBA" id="ARBA00022840"/>
    </source>
</evidence>
<evidence type="ECO:0000256" key="7">
    <source>
        <dbReference type="ARBA" id="ARBA00022801"/>
    </source>
</evidence>
<evidence type="ECO:0000256" key="11">
    <source>
        <dbReference type="ARBA" id="ARBA00023211"/>
    </source>
</evidence>
<keyword evidence="8" id="KW-0067">ATP-binding</keyword>
<dbReference type="InterPro" id="IPR025751">
    <property type="entry name" value="RsbRD_N_dom"/>
</dbReference>
<evidence type="ECO:0000256" key="12">
    <source>
        <dbReference type="ARBA" id="ARBA00047761"/>
    </source>
</evidence>
<feature type="region of interest" description="Disordered" evidence="16">
    <location>
        <begin position="104"/>
        <end position="126"/>
    </location>
</feature>
<dbReference type="Pfam" id="PF13581">
    <property type="entry name" value="HATPase_c_2"/>
    <property type="match status" value="1"/>
</dbReference>
<dbReference type="InterPro" id="IPR003594">
    <property type="entry name" value="HATPase_dom"/>
</dbReference>
<keyword evidence="9" id="KW-0460">Magnesium</keyword>
<dbReference type="Pfam" id="PF01590">
    <property type="entry name" value="GAF"/>
    <property type="match status" value="1"/>
</dbReference>
<dbReference type="SUPFAM" id="SSF55347">
    <property type="entry name" value="Glyceraldehyde-3-phosphate dehydrogenase-like, C-terminal domain"/>
    <property type="match status" value="1"/>
</dbReference>
<evidence type="ECO:0000256" key="2">
    <source>
        <dbReference type="ARBA" id="ARBA00022553"/>
    </source>
</evidence>
<protein>
    <recommendedName>
        <fullName evidence="1">protein-serine/threonine phosphatase</fullName>
        <ecNumber evidence="1">3.1.3.16</ecNumber>
    </recommendedName>
    <alternativeName>
        <fullName evidence="15">Protein-serine/threonine phosphatase</fullName>
    </alternativeName>
    <alternativeName>
        <fullName evidence="14">Serine/threonine-protein kinase</fullName>
    </alternativeName>
</protein>
<dbReference type="InterPro" id="IPR015426">
    <property type="entry name" value="Acetylaldehyde_DH_C"/>
</dbReference>
<dbReference type="GO" id="GO:0046872">
    <property type="term" value="F:metal ion binding"/>
    <property type="evidence" value="ECO:0007669"/>
    <property type="project" value="UniProtKB-KW"/>
</dbReference>
<dbReference type="Gene3D" id="3.30.565.10">
    <property type="entry name" value="Histidine kinase-like ATPase, C-terminal domain"/>
    <property type="match status" value="1"/>
</dbReference>
<dbReference type="GO" id="GO:0016301">
    <property type="term" value="F:kinase activity"/>
    <property type="evidence" value="ECO:0007669"/>
    <property type="project" value="UniProtKB-KW"/>
</dbReference>
<evidence type="ECO:0000256" key="1">
    <source>
        <dbReference type="ARBA" id="ARBA00013081"/>
    </source>
</evidence>
<keyword evidence="10" id="KW-0904">Protein phosphatase</keyword>
<feature type="compositionally biased region" description="Basic and acidic residues" evidence="16">
    <location>
        <begin position="114"/>
        <end position="125"/>
    </location>
</feature>
<comment type="function">
    <text evidence="13">Primarily acts as an independent SigF regulator that is sensitive to the osmosensory signal, mediating the cross talk of PknD with the SigF regulon. Possesses both phosphatase and kinase activities. The kinase domain functions as a classic anti-sigma factor-like kinase to phosphorylate the anti-anti-sigma factor domain at the canonical regulatory site, and the phosphatase domain antagonizes this activity.</text>
</comment>
<keyword evidence="11" id="KW-0464">Manganese</keyword>
<dbReference type="InterPro" id="IPR029016">
    <property type="entry name" value="GAF-like_dom_sf"/>
</dbReference>
<dbReference type="Gene3D" id="3.30.450.40">
    <property type="match status" value="1"/>
</dbReference>
<accession>A0AAU1U0R7</accession>
<dbReference type="GO" id="GO:0008774">
    <property type="term" value="F:acetaldehyde dehydrogenase (acetylating) activity"/>
    <property type="evidence" value="ECO:0007669"/>
    <property type="project" value="InterPro"/>
</dbReference>
<reference evidence="19" key="1">
    <citation type="submission" date="2022-10" db="EMBL/GenBank/DDBJ databases">
        <title>The complete genomes of actinobacterial strains from the NBC collection.</title>
        <authorList>
            <person name="Joergensen T.S."/>
            <person name="Alvarez Arevalo M."/>
            <person name="Sterndorff E.B."/>
            <person name="Faurdal D."/>
            <person name="Vuksanovic O."/>
            <person name="Mourched A.-S."/>
            <person name="Charusanti P."/>
            <person name="Shaw S."/>
            <person name="Blin K."/>
            <person name="Weber T."/>
        </authorList>
    </citation>
    <scope>NUCLEOTIDE SEQUENCE</scope>
    <source>
        <strain evidence="19">NBC_00119</strain>
    </source>
</reference>
<evidence type="ECO:0000259" key="18">
    <source>
        <dbReference type="SMART" id="SM00331"/>
    </source>
</evidence>
<dbReference type="PANTHER" id="PTHR43156:SF2">
    <property type="entry name" value="STAGE II SPORULATION PROTEIN E"/>
    <property type="match status" value="1"/>
</dbReference>
<keyword evidence="7" id="KW-0378">Hydrolase</keyword>
<evidence type="ECO:0000256" key="16">
    <source>
        <dbReference type="SAM" id="MobiDB-lite"/>
    </source>
</evidence>
<evidence type="ECO:0000256" key="14">
    <source>
        <dbReference type="ARBA" id="ARBA00075117"/>
    </source>
</evidence>
<dbReference type="InterPro" id="IPR052016">
    <property type="entry name" value="Bact_Sigma-Reg"/>
</dbReference>
<feature type="domain" description="GAF" evidence="17">
    <location>
        <begin position="301"/>
        <end position="478"/>
    </location>
</feature>
<keyword evidence="5" id="KW-0547">Nucleotide-binding</keyword>
<dbReference type="GO" id="GO:0005524">
    <property type="term" value="F:ATP binding"/>
    <property type="evidence" value="ECO:0007669"/>
    <property type="project" value="UniProtKB-KW"/>
</dbReference>
<dbReference type="PANTHER" id="PTHR43156">
    <property type="entry name" value="STAGE II SPORULATION PROTEIN E-RELATED"/>
    <property type="match status" value="1"/>
</dbReference>
<keyword evidence="2" id="KW-0597">Phosphoprotein</keyword>
<dbReference type="Pfam" id="PF07228">
    <property type="entry name" value="SpoIIE"/>
    <property type="match status" value="1"/>
</dbReference>
<feature type="domain" description="PPM-type phosphatase" evidence="18">
    <location>
        <begin position="499"/>
        <end position="720"/>
    </location>
</feature>
<dbReference type="Gene3D" id="3.60.40.10">
    <property type="entry name" value="PPM-type phosphatase domain"/>
    <property type="match status" value="1"/>
</dbReference>
<dbReference type="SUPFAM" id="SSF55781">
    <property type="entry name" value="GAF domain-like"/>
    <property type="match status" value="1"/>
</dbReference>
<dbReference type="SMART" id="SM00331">
    <property type="entry name" value="PP2C_SIG"/>
    <property type="match status" value="1"/>
</dbReference>
<dbReference type="FunFam" id="3.60.40.10:FF:000005">
    <property type="entry name" value="Serine/threonine protein phosphatase"/>
    <property type="match status" value="1"/>
</dbReference>
<dbReference type="InterPro" id="IPR001932">
    <property type="entry name" value="PPM-type_phosphatase-like_dom"/>
</dbReference>
<evidence type="ECO:0000256" key="3">
    <source>
        <dbReference type="ARBA" id="ARBA00022679"/>
    </source>
</evidence>
<dbReference type="GO" id="GO:0004722">
    <property type="term" value="F:protein serine/threonine phosphatase activity"/>
    <property type="evidence" value="ECO:0007669"/>
    <property type="project" value="UniProtKB-EC"/>
</dbReference>
<proteinExistence type="predicted"/>
<evidence type="ECO:0000256" key="5">
    <source>
        <dbReference type="ARBA" id="ARBA00022741"/>
    </source>
</evidence>
<organism evidence="19">
    <name type="scientific">Streptomyces sp. NBC_00119</name>
    <dbReference type="NCBI Taxonomy" id="2975659"/>
    <lineage>
        <taxon>Bacteria</taxon>
        <taxon>Bacillati</taxon>
        <taxon>Actinomycetota</taxon>
        <taxon>Actinomycetes</taxon>
        <taxon>Kitasatosporales</taxon>
        <taxon>Streptomycetaceae</taxon>
        <taxon>Streptomyces</taxon>
    </lineage>
</organism>
<evidence type="ECO:0000256" key="13">
    <source>
        <dbReference type="ARBA" id="ARBA00056274"/>
    </source>
</evidence>
<dbReference type="Pfam" id="PF09290">
    <property type="entry name" value="AcetDehyd-dimer"/>
    <property type="match status" value="1"/>
</dbReference>
<evidence type="ECO:0000256" key="9">
    <source>
        <dbReference type="ARBA" id="ARBA00022842"/>
    </source>
</evidence>
<keyword evidence="3" id="KW-0808">Transferase</keyword>
<evidence type="ECO:0000313" key="19">
    <source>
        <dbReference type="EMBL" id="WTS10248.1"/>
    </source>
</evidence>
<dbReference type="SMART" id="SM00065">
    <property type="entry name" value="GAF"/>
    <property type="match status" value="1"/>
</dbReference>
<dbReference type="FunFam" id="3.30.565.10:FF:000028">
    <property type="entry name" value="PAS sensor protein"/>
    <property type="match status" value="1"/>
</dbReference>
<gene>
    <name evidence="19" type="ORF">OHU69_03615</name>
</gene>
<comment type="catalytic activity">
    <reaction evidence="12">
        <text>O-phospho-L-seryl-[protein] + H2O = L-seryl-[protein] + phosphate</text>
        <dbReference type="Rhea" id="RHEA:20629"/>
        <dbReference type="Rhea" id="RHEA-COMP:9863"/>
        <dbReference type="Rhea" id="RHEA-COMP:11604"/>
        <dbReference type="ChEBI" id="CHEBI:15377"/>
        <dbReference type="ChEBI" id="CHEBI:29999"/>
        <dbReference type="ChEBI" id="CHEBI:43474"/>
        <dbReference type="ChEBI" id="CHEBI:83421"/>
        <dbReference type="EC" id="3.1.3.16"/>
    </reaction>
</comment>
<dbReference type="EMBL" id="CP108195">
    <property type="protein sequence ID" value="WTS10248.1"/>
    <property type="molecule type" value="Genomic_DNA"/>
</dbReference>
<keyword evidence="4" id="KW-0479">Metal-binding</keyword>
<keyword evidence="6" id="KW-0418">Kinase</keyword>
<dbReference type="SUPFAM" id="SSF55874">
    <property type="entry name" value="ATPase domain of HSP90 chaperone/DNA topoisomerase II/histidine kinase"/>
    <property type="match status" value="1"/>
</dbReference>
<dbReference type="CDD" id="cd16936">
    <property type="entry name" value="HATPase_RsbW-like"/>
    <property type="match status" value="1"/>
</dbReference>
<evidence type="ECO:0000256" key="4">
    <source>
        <dbReference type="ARBA" id="ARBA00022723"/>
    </source>
</evidence>
<dbReference type="InterPro" id="IPR003018">
    <property type="entry name" value="GAF"/>
</dbReference>
<evidence type="ECO:0000259" key="17">
    <source>
        <dbReference type="SMART" id="SM00065"/>
    </source>
</evidence>
<dbReference type="EC" id="3.1.3.16" evidence="1"/>
<name>A0AAU1U0R7_9ACTN</name>
<dbReference type="InterPro" id="IPR036457">
    <property type="entry name" value="PPM-type-like_dom_sf"/>
</dbReference>
<evidence type="ECO:0000256" key="15">
    <source>
        <dbReference type="ARBA" id="ARBA00081350"/>
    </source>
</evidence>
<feature type="region of interest" description="Disordered" evidence="16">
    <location>
        <begin position="339"/>
        <end position="382"/>
    </location>
</feature>
<dbReference type="AlphaFoldDB" id="A0AAU1U0R7"/>
<sequence>MPVRQYRCSVRLRHPARRGAGGAARGKAIIVLNPVEPPLVMRDTVHCVVSAGDEPAVTASVEETVGRFGGYVPGCRLKQKVPFDILCARATCCTGSRPLRGRCGPPLVTPSSRAPRDEGPAHTDARTFGGMGIDAHAFLRDLARGLEPRSDHLVEVVTERLRGELPEVWKYEDMAALAPVVLSEHVDIVLEFFERGPENSKVTTPPAAIDFARRLAEHGVQISELLRLHRLVHGYLLHLLYEETGRLTKDPELINAVTITLSTLAFEYADHTAQEAVAAYQKARDGWLQRRLFTIIEAGMRIGTTLDTVRTAQELADVGADQFADLVTVDLLDAALQEEGTHPADGPPELRRIAHSVSGDGPDPAADTVKRHTYPEESEPALVLASGQPLRLGIAPCDVPAWLKVSADHSGAGGSNDNATYSVLLVPLWARGNALGLAQFLRRQTTDPFDDDDLLLAQAISSRAAVNIDNARRYTQERSTALTLQRSLLPQNVPEESAVETATRYLPSGSRAGVGGDWYDVIPLSGARVALVVGDVVGRGIQAAATMGRLRTAVRTLADIDLTPDELLTHLDDVVIRLQRAEQRDMDEISATCLYAVYDPVSRACSLASAGHVLPAVVTPGDAPGSRAVVFPELPIGPPLGLGGLPFETAQFELPQGSLLVLFTDGLIESRGRDVDTAFAALSDVLGQASASLEETCDALLNNLLPSGPADDVALLVARTRALDADHVATLDLPADPAVVSEARTFASDRLAAWGLEEMAFTTEVVVSELVTNAIRYGETPIQLRMILQSTLTCEVSDASGTAPHLRRARDFDEGGRGLLLVAQLTERWGTRHNREGKVIWAEQLIPSAVAG</sequence>
<dbReference type="InterPro" id="IPR036890">
    <property type="entry name" value="HATPase_C_sf"/>
</dbReference>
<dbReference type="Gene3D" id="3.30.360.10">
    <property type="entry name" value="Dihydrodipicolinate Reductase, domain 2"/>
    <property type="match status" value="1"/>
</dbReference>